<comment type="caution">
    <text evidence="1">The sequence shown here is derived from an EMBL/GenBank/DDBJ whole genome shotgun (WGS) entry which is preliminary data.</text>
</comment>
<keyword evidence="2" id="KW-1185">Reference proteome</keyword>
<dbReference type="Proteomes" id="UP001501556">
    <property type="component" value="Unassembled WGS sequence"/>
</dbReference>
<dbReference type="Gene3D" id="1.10.1660.10">
    <property type="match status" value="1"/>
</dbReference>
<evidence type="ECO:0008006" key="3">
    <source>
        <dbReference type="Google" id="ProtNLM"/>
    </source>
</evidence>
<proteinExistence type="predicted"/>
<protein>
    <recommendedName>
        <fullName evidence="3">Chaperone modulatory protein CbpM</fullName>
    </recommendedName>
</protein>
<reference evidence="2" key="1">
    <citation type="journal article" date="2019" name="Int. J. Syst. Evol. Microbiol.">
        <title>The Global Catalogue of Microorganisms (GCM) 10K type strain sequencing project: providing services to taxonomists for standard genome sequencing and annotation.</title>
        <authorList>
            <consortium name="The Broad Institute Genomics Platform"/>
            <consortium name="The Broad Institute Genome Sequencing Center for Infectious Disease"/>
            <person name="Wu L."/>
            <person name="Ma J."/>
        </authorList>
    </citation>
    <scope>NUCLEOTIDE SEQUENCE [LARGE SCALE GENOMIC DNA]</scope>
    <source>
        <strain evidence="2">JCM 17217</strain>
    </source>
</reference>
<evidence type="ECO:0000313" key="2">
    <source>
        <dbReference type="Proteomes" id="UP001501556"/>
    </source>
</evidence>
<name>A0ABP7QM47_9BACT</name>
<dbReference type="Pfam" id="PF13591">
    <property type="entry name" value="MerR_2"/>
    <property type="match status" value="1"/>
</dbReference>
<organism evidence="1 2">
    <name type="scientific">Hymenobacter antarcticus</name>
    <dbReference type="NCBI Taxonomy" id="486270"/>
    <lineage>
        <taxon>Bacteria</taxon>
        <taxon>Pseudomonadati</taxon>
        <taxon>Bacteroidota</taxon>
        <taxon>Cytophagia</taxon>
        <taxon>Cytophagales</taxon>
        <taxon>Hymenobacteraceae</taxon>
        <taxon>Hymenobacter</taxon>
    </lineage>
</organism>
<evidence type="ECO:0000313" key="1">
    <source>
        <dbReference type="EMBL" id="GAA3984470.1"/>
    </source>
</evidence>
<accession>A0ABP7QM47</accession>
<dbReference type="EMBL" id="BAABDI010000025">
    <property type="protein sequence ID" value="GAA3984470.1"/>
    <property type="molecule type" value="Genomic_DNA"/>
</dbReference>
<gene>
    <name evidence="1" type="ORF">GCM10022407_31890</name>
</gene>
<dbReference type="RefSeq" id="WP_345125891.1">
    <property type="nucleotide sequence ID" value="NZ_BAABDI010000025.1"/>
</dbReference>
<sequence>MEAHILTLTFQECSTRYGLEPAVLHEFLQAGLLRAAPTPETVFVDEPDELPRLIRLHHELGLAPEALDVILAMRQRLVRLQATLAYETARARQLEDFLLGGGEVLNVES</sequence>